<feature type="compositionally biased region" description="Polar residues" evidence="2">
    <location>
        <begin position="17"/>
        <end position="44"/>
    </location>
</feature>
<gene>
    <name evidence="4" type="ORF">ABVK25_006004</name>
</gene>
<evidence type="ECO:0000256" key="1">
    <source>
        <dbReference type="SAM" id="Coils"/>
    </source>
</evidence>
<accession>A0ABR4B7W3</accession>
<feature type="compositionally biased region" description="Polar residues" evidence="2">
    <location>
        <begin position="343"/>
        <end position="364"/>
    </location>
</feature>
<proteinExistence type="predicted"/>
<feature type="coiled-coil region" evidence="1">
    <location>
        <begin position="103"/>
        <end position="158"/>
    </location>
</feature>
<dbReference type="EMBL" id="JBHFEH010000019">
    <property type="protein sequence ID" value="KAL2053700.1"/>
    <property type="molecule type" value="Genomic_DNA"/>
</dbReference>
<keyword evidence="1" id="KW-0175">Coiled coil</keyword>
<organism evidence="4 5">
    <name type="scientific">Lepraria finkii</name>
    <dbReference type="NCBI Taxonomy" id="1340010"/>
    <lineage>
        <taxon>Eukaryota</taxon>
        <taxon>Fungi</taxon>
        <taxon>Dikarya</taxon>
        <taxon>Ascomycota</taxon>
        <taxon>Pezizomycotina</taxon>
        <taxon>Lecanoromycetes</taxon>
        <taxon>OSLEUM clade</taxon>
        <taxon>Lecanoromycetidae</taxon>
        <taxon>Lecanorales</taxon>
        <taxon>Lecanorineae</taxon>
        <taxon>Stereocaulaceae</taxon>
        <taxon>Lepraria</taxon>
    </lineage>
</organism>
<feature type="region of interest" description="Disordered" evidence="2">
    <location>
        <begin position="288"/>
        <end position="381"/>
    </location>
</feature>
<keyword evidence="3" id="KW-0812">Transmembrane</keyword>
<evidence type="ECO:0000256" key="3">
    <source>
        <dbReference type="SAM" id="Phobius"/>
    </source>
</evidence>
<feature type="region of interest" description="Disordered" evidence="2">
    <location>
        <begin position="1"/>
        <end position="94"/>
    </location>
</feature>
<keyword evidence="3" id="KW-0472">Membrane</keyword>
<keyword evidence="3" id="KW-1133">Transmembrane helix</keyword>
<protein>
    <submittedName>
        <fullName evidence="4">Uncharacterized protein</fullName>
    </submittedName>
</protein>
<feature type="transmembrane region" description="Helical" evidence="3">
    <location>
        <begin position="576"/>
        <end position="597"/>
    </location>
</feature>
<dbReference type="Proteomes" id="UP001590951">
    <property type="component" value="Unassembled WGS sequence"/>
</dbReference>
<sequence>MSQLPNRDEAQDESITEESLSPAQLLQNSQSIAISRSPIAQSHFNNNNNNNNTTPYTSQTLHSAHNSSKQTPDRGTSGGLDPPNTADMDGDSSKDLFELYGENSSLREELEKLKPEKMRLETQVNNQEAHIEVVEEENKRLKEVNDRLQTSYTELEADTMAKIEEFEKLEQAHNSLLGQVNGTDRKKGKIENILKDTKRSLQEARDLNKVYREKLDGSPNDDAYLAEAERMLTEVNGLREELTKLKNVTLHEKDVRINDQKAANKKLKNENRNLSKEVEKLKASKAKLRESIKGNQAEAAQSKIPDGHASPEHTTDDETTSEMSHDMEVTPRQLVGRSVRSEIGSSTGSRDHSPTQSTFGGSTRSEFDANEGAEEARPDDITITWTSKDVIGQEVEAQTGTAVEPGAGDQTATGSNEDVIDHGMGPQDGLFEVGDVWDAGRLPATQGRKDIINKKMRAQDGVGEIGDMWDAVHLPATQGSEDTIDDGMGGQDGVGEVADEWEVGHLPATQGSEDIIYNRMGGKDGLSEVGDKHEIGHSTTVHISDDAIGQATKAHSGAYEIVEKLGKAEFWTGKKIAGVVVSAGLAVMFFALCYFWWTQGNAAKQERSIWTNANMIGGPFHPYTKTQVQRKALYVIGMMTDDARARAGYFSPGKTIQFYQTMTNFVSGPSRRPR</sequence>
<keyword evidence="5" id="KW-1185">Reference proteome</keyword>
<reference evidence="4 5" key="1">
    <citation type="submission" date="2024-09" db="EMBL/GenBank/DDBJ databases">
        <title>Rethinking Asexuality: The Enigmatic Case of Functional Sexual Genes in Lepraria (Stereocaulaceae).</title>
        <authorList>
            <person name="Doellman M."/>
            <person name="Sun Y."/>
            <person name="Barcenas-Pena A."/>
            <person name="Lumbsch H.T."/>
            <person name="Grewe F."/>
        </authorList>
    </citation>
    <scope>NUCLEOTIDE SEQUENCE [LARGE SCALE GENOMIC DNA]</scope>
    <source>
        <strain evidence="4 5">Grewe 0041</strain>
    </source>
</reference>
<feature type="compositionally biased region" description="Polar residues" evidence="2">
    <location>
        <begin position="53"/>
        <end position="74"/>
    </location>
</feature>
<feature type="compositionally biased region" description="Basic and acidic residues" evidence="2">
    <location>
        <begin position="305"/>
        <end position="316"/>
    </location>
</feature>
<evidence type="ECO:0000313" key="4">
    <source>
        <dbReference type="EMBL" id="KAL2053700.1"/>
    </source>
</evidence>
<evidence type="ECO:0000256" key="2">
    <source>
        <dbReference type="SAM" id="MobiDB-lite"/>
    </source>
</evidence>
<evidence type="ECO:0000313" key="5">
    <source>
        <dbReference type="Proteomes" id="UP001590951"/>
    </source>
</evidence>
<comment type="caution">
    <text evidence="4">The sequence shown here is derived from an EMBL/GenBank/DDBJ whole genome shotgun (WGS) entry which is preliminary data.</text>
</comment>
<name>A0ABR4B7W3_9LECA</name>
<feature type="region of interest" description="Disordered" evidence="2">
    <location>
        <begin position="397"/>
        <end position="418"/>
    </location>
</feature>